<organism evidence="1 2">
    <name type="scientific">Alicyclobacillus cycloheptanicus</name>
    <dbReference type="NCBI Taxonomy" id="1457"/>
    <lineage>
        <taxon>Bacteria</taxon>
        <taxon>Bacillati</taxon>
        <taxon>Bacillota</taxon>
        <taxon>Bacilli</taxon>
        <taxon>Bacillales</taxon>
        <taxon>Alicyclobacillaceae</taxon>
        <taxon>Alicyclobacillus</taxon>
    </lineage>
</organism>
<evidence type="ECO:0000313" key="2">
    <source>
        <dbReference type="Proteomes" id="UP001232973"/>
    </source>
</evidence>
<gene>
    <name evidence="1" type="ORF">J2S03_000837</name>
</gene>
<keyword evidence="2" id="KW-1185">Reference proteome</keyword>
<dbReference type="Proteomes" id="UP001232973">
    <property type="component" value="Unassembled WGS sequence"/>
</dbReference>
<proteinExistence type="predicted"/>
<name>A0ABT9XFF3_9BACL</name>
<comment type="caution">
    <text evidence="1">The sequence shown here is derived from an EMBL/GenBank/DDBJ whole genome shotgun (WGS) entry which is preliminary data.</text>
</comment>
<dbReference type="EMBL" id="JAUSTP010000003">
    <property type="protein sequence ID" value="MDQ0189023.1"/>
    <property type="molecule type" value="Genomic_DNA"/>
</dbReference>
<accession>A0ABT9XFF3</accession>
<evidence type="ECO:0000313" key="1">
    <source>
        <dbReference type="EMBL" id="MDQ0189023.1"/>
    </source>
</evidence>
<dbReference type="RefSeq" id="WP_274456387.1">
    <property type="nucleotide sequence ID" value="NZ_CP067097.1"/>
</dbReference>
<reference evidence="1 2" key="1">
    <citation type="submission" date="2023-07" db="EMBL/GenBank/DDBJ databases">
        <title>Genomic Encyclopedia of Type Strains, Phase IV (KMG-IV): sequencing the most valuable type-strain genomes for metagenomic binning, comparative biology and taxonomic classification.</title>
        <authorList>
            <person name="Goeker M."/>
        </authorList>
    </citation>
    <scope>NUCLEOTIDE SEQUENCE [LARGE SCALE GENOMIC DNA]</scope>
    <source>
        <strain evidence="1 2">DSM 4006</strain>
    </source>
</reference>
<protein>
    <submittedName>
        <fullName evidence="1">Uncharacterized protein</fullName>
    </submittedName>
</protein>
<sequence length="166" mass="17886">MSEMTLLAHELEAHLRLMIEKEKRSGDFLLASVIQDCLVYNLHGHVGHAELDHMSRYASELAVKVALQSLHRDPATIRETTRGVMHALTNLGVNPMVAAISVTFGTVQCLGPSLTPLDTAAVIRGVAQAADELGVGDEPCRVSEHLAWCMSGPGMYTMDPDEPVAG</sequence>